<feature type="chain" id="PRO_5040823448" description="Hydrophobin" evidence="1">
    <location>
        <begin position="16"/>
        <end position="92"/>
    </location>
</feature>
<proteinExistence type="predicted"/>
<evidence type="ECO:0008006" key="4">
    <source>
        <dbReference type="Google" id="ProtNLM"/>
    </source>
</evidence>
<comment type="caution">
    <text evidence="2">The sequence shown here is derived from an EMBL/GenBank/DDBJ whole genome shotgun (WGS) entry which is preliminary data.</text>
</comment>
<evidence type="ECO:0000313" key="3">
    <source>
        <dbReference type="Proteomes" id="UP001152049"/>
    </source>
</evidence>
<gene>
    <name evidence="2" type="ORF">NW762_014207</name>
</gene>
<dbReference type="Proteomes" id="UP001152049">
    <property type="component" value="Unassembled WGS sequence"/>
</dbReference>
<evidence type="ECO:0000313" key="2">
    <source>
        <dbReference type="EMBL" id="KAJ4245001.1"/>
    </source>
</evidence>
<dbReference type="AlphaFoldDB" id="A0A9W8RKC6"/>
<reference evidence="2" key="1">
    <citation type="submission" date="2022-09" db="EMBL/GenBank/DDBJ databases">
        <title>Fusarium specimens isolated from Avocado Roots.</title>
        <authorList>
            <person name="Stajich J."/>
            <person name="Roper C."/>
            <person name="Heimlech-Rivalta G."/>
        </authorList>
    </citation>
    <scope>NUCLEOTIDE SEQUENCE</scope>
    <source>
        <strain evidence="2">CF00136</strain>
    </source>
</reference>
<sequence length="92" mass="9476">MKASFVLALPALALAAATPQVEERQVPGLDFPTILDLLDLDPSSLLKPECLLKITGAKDCVNGGVDPTTIVADLASCSIFVIISAVKCVAPA</sequence>
<feature type="signal peptide" evidence="1">
    <location>
        <begin position="1"/>
        <end position="15"/>
    </location>
</feature>
<keyword evidence="3" id="KW-1185">Reference proteome</keyword>
<organism evidence="2 3">
    <name type="scientific">Fusarium torreyae</name>
    <dbReference type="NCBI Taxonomy" id="1237075"/>
    <lineage>
        <taxon>Eukaryota</taxon>
        <taxon>Fungi</taxon>
        <taxon>Dikarya</taxon>
        <taxon>Ascomycota</taxon>
        <taxon>Pezizomycotina</taxon>
        <taxon>Sordariomycetes</taxon>
        <taxon>Hypocreomycetidae</taxon>
        <taxon>Hypocreales</taxon>
        <taxon>Nectriaceae</taxon>
        <taxon>Fusarium</taxon>
    </lineage>
</organism>
<keyword evidence="1" id="KW-0732">Signal</keyword>
<accession>A0A9W8RKC6</accession>
<protein>
    <recommendedName>
        <fullName evidence="4">Hydrophobin</fullName>
    </recommendedName>
</protein>
<name>A0A9W8RKC6_9HYPO</name>
<evidence type="ECO:0000256" key="1">
    <source>
        <dbReference type="SAM" id="SignalP"/>
    </source>
</evidence>
<dbReference type="EMBL" id="JAOQAZ010000048">
    <property type="protein sequence ID" value="KAJ4245001.1"/>
    <property type="molecule type" value="Genomic_DNA"/>
</dbReference>